<protein>
    <submittedName>
        <fullName evidence="2">Uncharacterized protein</fullName>
    </submittedName>
</protein>
<reference evidence="2" key="1">
    <citation type="submission" date="2024-06" db="EMBL/GenBank/DDBJ databases">
        <title>Evidence of context-dependent and transient costs of resisting viral infection in isolates of the marine microalga Micromonas sp. (class Mamiellophyceae).</title>
        <authorList>
            <person name="Bedi de Silva A."/>
            <person name="Schvarcz C.R."/>
            <person name="Steward G.R."/>
            <person name="Edwards K.F."/>
        </authorList>
    </citation>
    <scope>NUCLEOTIDE SEQUENCE</scope>
    <source>
        <strain evidence="2">McV-KB2</strain>
    </source>
</reference>
<keyword evidence="1" id="KW-1133">Transmembrane helix</keyword>
<sequence length="89" mass="9736">MKLDSTNRATLKAIAITIGLLFIIALLFGERKSRYQPKNIDIEAVSQESLMSLKSSVDCLDQSVYSTSTGGVCGDQQLVRDHANYKIVG</sequence>
<accession>A0AAU7YPS1</accession>
<keyword evidence="1" id="KW-0812">Transmembrane</keyword>
<organism evidence="2">
    <name type="scientific">Micromonas commoda virus</name>
    <dbReference type="NCBI Taxonomy" id="3057169"/>
    <lineage>
        <taxon>Viruses</taxon>
        <taxon>Varidnaviria</taxon>
        <taxon>Bamfordvirae</taxon>
        <taxon>Nucleocytoviricota</taxon>
        <taxon>Megaviricetes</taxon>
        <taxon>Algavirales</taxon>
        <taxon>Phycodnaviridae</taxon>
    </lineage>
</organism>
<feature type="transmembrane region" description="Helical" evidence="1">
    <location>
        <begin position="12"/>
        <end position="29"/>
    </location>
</feature>
<keyword evidence="1" id="KW-0472">Membrane</keyword>
<dbReference type="EMBL" id="PP911589">
    <property type="protein sequence ID" value="XCA47326.1"/>
    <property type="molecule type" value="Genomic_DNA"/>
</dbReference>
<name>A0AAU7YPS1_9PHYC</name>
<proteinExistence type="predicted"/>
<evidence type="ECO:0000256" key="1">
    <source>
        <dbReference type="SAM" id="Phobius"/>
    </source>
</evidence>
<evidence type="ECO:0000313" key="2">
    <source>
        <dbReference type="EMBL" id="XCA47326.1"/>
    </source>
</evidence>